<evidence type="ECO:0000256" key="1">
    <source>
        <dbReference type="SAM" id="MobiDB-lite"/>
    </source>
</evidence>
<proteinExistence type="predicted"/>
<gene>
    <name evidence="2" type="ORF">PanWU01x14_034240</name>
</gene>
<comment type="caution">
    <text evidence="2">The sequence shown here is derived from an EMBL/GenBank/DDBJ whole genome shotgun (WGS) entry which is preliminary data.</text>
</comment>
<evidence type="ECO:0000313" key="2">
    <source>
        <dbReference type="EMBL" id="PON76370.1"/>
    </source>
</evidence>
<feature type="region of interest" description="Disordered" evidence="1">
    <location>
        <begin position="76"/>
        <end position="172"/>
    </location>
</feature>
<feature type="compositionally biased region" description="Basic residues" evidence="1">
    <location>
        <begin position="84"/>
        <end position="99"/>
    </location>
</feature>
<accession>A0A2P5DSV0</accession>
<dbReference type="EMBL" id="JXTB01000018">
    <property type="protein sequence ID" value="PON76370.1"/>
    <property type="molecule type" value="Genomic_DNA"/>
</dbReference>
<dbReference type="Proteomes" id="UP000237105">
    <property type="component" value="Unassembled WGS sequence"/>
</dbReference>
<evidence type="ECO:0000313" key="3">
    <source>
        <dbReference type="Proteomes" id="UP000237105"/>
    </source>
</evidence>
<sequence>MFITQNRTKIEKIENPHFIHCVRYANKSKSFHLKKKKTQNFLICSFLLKCSSWLSSSSSLSSHTLHHRKWEAKPSNRFLQLFSPKRHTHQKTPKAKKTQNPKLNPSILFPKLNQSKPQWTKTQTPPSHIALNFSPKQKTQPTNYQKSVQPPLSPPFPPPPIETSPPKTLPKP</sequence>
<feature type="compositionally biased region" description="Polar residues" evidence="1">
    <location>
        <begin position="134"/>
        <end position="148"/>
    </location>
</feature>
<feature type="compositionally biased region" description="Polar residues" evidence="1">
    <location>
        <begin position="112"/>
        <end position="126"/>
    </location>
</feature>
<dbReference type="OrthoDB" id="10359897at2759"/>
<protein>
    <submittedName>
        <fullName evidence="2">Uncharacterized protein</fullName>
    </submittedName>
</protein>
<feature type="compositionally biased region" description="Pro residues" evidence="1">
    <location>
        <begin position="151"/>
        <end position="172"/>
    </location>
</feature>
<name>A0A2P5DSV0_PARAD</name>
<keyword evidence="3" id="KW-1185">Reference proteome</keyword>
<organism evidence="2 3">
    <name type="scientific">Parasponia andersonii</name>
    <name type="common">Sponia andersonii</name>
    <dbReference type="NCBI Taxonomy" id="3476"/>
    <lineage>
        <taxon>Eukaryota</taxon>
        <taxon>Viridiplantae</taxon>
        <taxon>Streptophyta</taxon>
        <taxon>Embryophyta</taxon>
        <taxon>Tracheophyta</taxon>
        <taxon>Spermatophyta</taxon>
        <taxon>Magnoliopsida</taxon>
        <taxon>eudicotyledons</taxon>
        <taxon>Gunneridae</taxon>
        <taxon>Pentapetalae</taxon>
        <taxon>rosids</taxon>
        <taxon>fabids</taxon>
        <taxon>Rosales</taxon>
        <taxon>Cannabaceae</taxon>
        <taxon>Parasponia</taxon>
    </lineage>
</organism>
<reference evidence="3" key="1">
    <citation type="submission" date="2016-06" db="EMBL/GenBank/DDBJ databases">
        <title>Parallel loss of symbiosis genes in relatives of nitrogen-fixing non-legume Parasponia.</title>
        <authorList>
            <person name="Van Velzen R."/>
            <person name="Holmer R."/>
            <person name="Bu F."/>
            <person name="Rutten L."/>
            <person name="Van Zeijl A."/>
            <person name="Liu W."/>
            <person name="Santuari L."/>
            <person name="Cao Q."/>
            <person name="Sharma T."/>
            <person name="Shen D."/>
            <person name="Roswanjaya Y."/>
            <person name="Wardhani T."/>
            <person name="Kalhor M.S."/>
            <person name="Jansen J."/>
            <person name="Van den Hoogen J."/>
            <person name="Gungor B."/>
            <person name="Hartog M."/>
            <person name="Hontelez J."/>
            <person name="Verver J."/>
            <person name="Yang W.-C."/>
            <person name="Schijlen E."/>
            <person name="Repin R."/>
            <person name="Schilthuizen M."/>
            <person name="Schranz E."/>
            <person name="Heidstra R."/>
            <person name="Miyata K."/>
            <person name="Fedorova E."/>
            <person name="Kohlen W."/>
            <person name="Bisseling T."/>
            <person name="Smit S."/>
            <person name="Geurts R."/>
        </authorList>
    </citation>
    <scope>NUCLEOTIDE SEQUENCE [LARGE SCALE GENOMIC DNA]</scope>
    <source>
        <strain evidence="3">cv. WU1-14</strain>
    </source>
</reference>
<dbReference type="AlphaFoldDB" id="A0A2P5DSV0"/>